<reference evidence="2 3" key="1">
    <citation type="submission" date="2012-01" db="EMBL/GenBank/DDBJ databases">
        <title>Complete sequence of chromosome of Clostridium pasteurianum BC1.</title>
        <authorList>
            <consortium name="US DOE Joint Genome Institute"/>
            <person name="Lucas S."/>
            <person name="Han J."/>
            <person name="Lapidus A."/>
            <person name="Cheng J.-F."/>
            <person name="Goodwin L."/>
            <person name="Pitluck S."/>
            <person name="Peters L."/>
            <person name="Mikhailova N."/>
            <person name="Teshima H."/>
            <person name="Detter J.C."/>
            <person name="Han C."/>
            <person name="Tapia R."/>
            <person name="Land M."/>
            <person name="Hauser L."/>
            <person name="Kyrpides N."/>
            <person name="Ivanova N."/>
            <person name="Pagani I."/>
            <person name="Dunn J."/>
            <person name="Taghavi S."/>
            <person name="Francis A."/>
            <person name="van der Lelie D."/>
            <person name="Woyke T."/>
        </authorList>
    </citation>
    <scope>NUCLEOTIDE SEQUENCE [LARGE SCALE GENOMIC DNA]</scope>
    <source>
        <strain evidence="2 3">BC1</strain>
    </source>
</reference>
<name>R4K897_CLOPA</name>
<evidence type="ECO:0000313" key="3">
    <source>
        <dbReference type="Proteomes" id="UP000013523"/>
    </source>
</evidence>
<keyword evidence="3" id="KW-1185">Reference proteome</keyword>
<accession>R4K897</accession>
<gene>
    <name evidence="2" type="ORF">Clopa_1847</name>
</gene>
<protein>
    <submittedName>
        <fullName evidence="2">Uncharacterized protein</fullName>
    </submittedName>
</protein>
<organism evidence="2 3">
    <name type="scientific">Clostridium pasteurianum BC1</name>
    <dbReference type="NCBI Taxonomy" id="86416"/>
    <lineage>
        <taxon>Bacteria</taxon>
        <taxon>Bacillati</taxon>
        <taxon>Bacillota</taxon>
        <taxon>Clostridia</taxon>
        <taxon>Eubacteriales</taxon>
        <taxon>Clostridiaceae</taxon>
        <taxon>Clostridium</taxon>
    </lineage>
</organism>
<feature type="compositionally biased region" description="Basic and acidic residues" evidence="1">
    <location>
        <begin position="1"/>
        <end position="16"/>
    </location>
</feature>
<feature type="region of interest" description="Disordered" evidence="1">
    <location>
        <begin position="1"/>
        <end position="45"/>
    </location>
</feature>
<evidence type="ECO:0000313" key="2">
    <source>
        <dbReference type="EMBL" id="AGK96749.1"/>
    </source>
</evidence>
<dbReference type="Proteomes" id="UP000013523">
    <property type="component" value="Chromosome"/>
</dbReference>
<sequence length="45" mass="5282">MAKESETNHRPKRENAGNEPKNWSHNPNSAKYHSRSAEYKADEKR</sequence>
<proteinExistence type="predicted"/>
<dbReference type="AlphaFoldDB" id="R4K897"/>
<dbReference type="KEGG" id="cpas:Clopa_1847"/>
<dbReference type="HOGENOM" id="CLU_3198173_0_0_9"/>
<evidence type="ECO:0000256" key="1">
    <source>
        <dbReference type="SAM" id="MobiDB-lite"/>
    </source>
</evidence>
<dbReference type="PATRIC" id="fig|86416.3.peg.1822"/>
<feature type="compositionally biased region" description="Polar residues" evidence="1">
    <location>
        <begin position="21"/>
        <end position="31"/>
    </location>
</feature>
<dbReference type="EMBL" id="CP003261">
    <property type="protein sequence ID" value="AGK96749.1"/>
    <property type="molecule type" value="Genomic_DNA"/>
</dbReference>
<feature type="compositionally biased region" description="Basic and acidic residues" evidence="1">
    <location>
        <begin position="35"/>
        <end position="45"/>
    </location>
</feature>